<dbReference type="Pfam" id="PF02775">
    <property type="entry name" value="TPP_enzyme_C"/>
    <property type="match status" value="1"/>
</dbReference>
<dbReference type="Proteomes" id="UP001170379">
    <property type="component" value="Unassembled WGS sequence"/>
</dbReference>
<comment type="similarity">
    <text evidence="2 4">Belongs to the TPP enzyme family.</text>
</comment>
<dbReference type="NCBIfam" id="NF004772">
    <property type="entry name" value="PRK06112.1"/>
    <property type="match status" value="1"/>
</dbReference>
<comment type="cofactor">
    <cofactor evidence="1">
        <name>thiamine diphosphate</name>
        <dbReference type="ChEBI" id="CHEBI:58937"/>
    </cofactor>
</comment>
<evidence type="ECO:0000313" key="9">
    <source>
        <dbReference type="Proteomes" id="UP001170379"/>
    </source>
</evidence>
<evidence type="ECO:0000256" key="3">
    <source>
        <dbReference type="ARBA" id="ARBA00023052"/>
    </source>
</evidence>
<dbReference type="Pfam" id="PF02776">
    <property type="entry name" value="TPP_enzyme_N"/>
    <property type="match status" value="1"/>
</dbReference>
<dbReference type="InterPro" id="IPR029061">
    <property type="entry name" value="THDP-binding"/>
</dbReference>
<dbReference type="CDD" id="cd00568">
    <property type="entry name" value="TPP_enzymes"/>
    <property type="match status" value="1"/>
</dbReference>
<gene>
    <name evidence="8" type="ORF">C7K25_08395</name>
</gene>
<evidence type="ECO:0000313" key="8">
    <source>
        <dbReference type="EMBL" id="MDJ1371385.1"/>
    </source>
</evidence>
<dbReference type="InterPro" id="IPR029035">
    <property type="entry name" value="DHS-like_NAD/FAD-binding_dom"/>
</dbReference>
<sequence>MSTKTVVEEVIASLSRHGITEIFGQSLPSAFFLAAEKAGIRQVMYRTENAGGAMADGASRISGRISVIGAQNGPAATLLVPPMTEAMLASIPMLVVVQDVPTETRDRNAFQELDHFELFSGCAKWIRQLNDPSRAADYVDMAITAATSGRPGPVVLLLPKDVMITESKSEPFIRDAKLGNFPLDRPRPERRATEEAAGLILAAKNPIVIAGGGVQRSGAFNELACLQDHFSIPVATTNMGKGSVAETHPLSLGVVGNVMGKRSTTHAHRDMIAESDLVVLLGNRTNENGTDGWKLIPEGAKVIHVDIDSTEIGRTYEALRLVGDVRSALEDLTEALDAIGVHKVRLEQRSELEAKIAQARESSREILEDLVDFDAEPLRPERVMAELDRRLANDSIVVADASYSTIWMSNYLTARTPGQKFLSPRGMAGLGWGFPMALGAKIVQPSSDVICVTGDGGFGHVWQELETAVRENISLTVLLLNNSILGFQKHAELVQFSETTTAIEFAEVDHTAIARAAGAHGIRVETVGQLTAALNESIGSGRVTLIEIITDADAFPPVTSWEARAEVLPA</sequence>
<dbReference type="RefSeq" id="WP_026936945.1">
    <property type="nucleotide sequence ID" value="NZ_CP028426.1"/>
</dbReference>
<comment type="caution">
    <text evidence="8">The sequence shown here is derived from an EMBL/GenBank/DDBJ whole genome shotgun (WGS) entry which is preliminary data.</text>
</comment>
<feature type="domain" description="Thiamine pyrophosphate enzyme N-terminal TPP-binding" evidence="7">
    <location>
        <begin position="5"/>
        <end position="117"/>
    </location>
</feature>
<dbReference type="SUPFAM" id="SSF52467">
    <property type="entry name" value="DHS-like NAD/FAD-binding domain"/>
    <property type="match status" value="1"/>
</dbReference>
<evidence type="ECO:0000256" key="2">
    <source>
        <dbReference type="ARBA" id="ARBA00007812"/>
    </source>
</evidence>
<dbReference type="InterPro" id="IPR012000">
    <property type="entry name" value="Thiamin_PyroP_enz_cen_dom"/>
</dbReference>
<protein>
    <submittedName>
        <fullName evidence="8">Acetolactate synthase catalytic subunit</fullName>
    </submittedName>
</protein>
<dbReference type="InterPro" id="IPR011766">
    <property type="entry name" value="TPP_enzyme_TPP-bd"/>
</dbReference>
<keyword evidence="9" id="KW-1185">Reference proteome</keyword>
<reference evidence="8" key="1">
    <citation type="submission" date="2018-03" db="EMBL/GenBank/DDBJ databases">
        <authorList>
            <person name="Nunes O.C."/>
            <person name="Lopes A.R."/>
            <person name="Froufe H."/>
            <person name="Munoz-Merida A."/>
            <person name="Barroso C."/>
            <person name="Egas C."/>
        </authorList>
    </citation>
    <scope>NUCLEOTIDE SEQUENCE</scope>
    <source>
        <strain evidence="8">ON4</strain>
    </source>
</reference>
<organism evidence="8 9">
    <name type="scientific">Gulosibacter molinativorax</name>
    <dbReference type="NCBI Taxonomy" id="256821"/>
    <lineage>
        <taxon>Bacteria</taxon>
        <taxon>Bacillati</taxon>
        <taxon>Actinomycetota</taxon>
        <taxon>Actinomycetes</taxon>
        <taxon>Micrococcales</taxon>
        <taxon>Microbacteriaceae</taxon>
        <taxon>Gulosibacter</taxon>
    </lineage>
</organism>
<dbReference type="Gene3D" id="3.40.50.1220">
    <property type="entry name" value="TPP-binding domain"/>
    <property type="match status" value="1"/>
</dbReference>
<keyword evidence="3 4" id="KW-0786">Thiamine pyrophosphate</keyword>
<dbReference type="PANTHER" id="PTHR18968">
    <property type="entry name" value="THIAMINE PYROPHOSPHATE ENZYMES"/>
    <property type="match status" value="1"/>
</dbReference>
<evidence type="ECO:0000259" key="6">
    <source>
        <dbReference type="Pfam" id="PF02775"/>
    </source>
</evidence>
<dbReference type="PANTHER" id="PTHR18968:SF13">
    <property type="entry name" value="ACETOLACTATE SYNTHASE CATALYTIC SUBUNIT, MITOCHONDRIAL"/>
    <property type="match status" value="1"/>
</dbReference>
<feature type="domain" description="Thiamine pyrophosphate enzyme central" evidence="5">
    <location>
        <begin position="194"/>
        <end position="332"/>
    </location>
</feature>
<evidence type="ECO:0000259" key="5">
    <source>
        <dbReference type="Pfam" id="PF00205"/>
    </source>
</evidence>
<feature type="domain" description="Thiamine pyrophosphate enzyme TPP-binding" evidence="6">
    <location>
        <begin position="401"/>
        <end position="548"/>
    </location>
</feature>
<evidence type="ECO:0000256" key="4">
    <source>
        <dbReference type="RuleBase" id="RU362132"/>
    </source>
</evidence>
<dbReference type="CDD" id="cd07035">
    <property type="entry name" value="TPP_PYR_POX_like"/>
    <property type="match status" value="1"/>
</dbReference>
<reference evidence="8" key="2">
    <citation type="journal article" date="2022" name="Sci. Rep.">
        <title>In silico prediction of the enzymes involved in the degradation of the herbicide molinate by Gulosibacter molinativorax ON4T.</title>
        <authorList>
            <person name="Lopes A.R."/>
            <person name="Bunin E."/>
            <person name="Viana A.T."/>
            <person name="Froufe H."/>
            <person name="Munoz-Merida A."/>
            <person name="Pinho D."/>
            <person name="Figueiredo J."/>
            <person name="Barroso C."/>
            <person name="Vaz-Moreira I."/>
            <person name="Bellanger X."/>
            <person name="Egas C."/>
            <person name="Nunes O.C."/>
        </authorList>
    </citation>
    <scope>NUCLEOTIDE SEQUENCE</scope>
    <source>
        <strain evidence="8">ON4</strain>
    </source>
</reference>
<dbReference type="InterPro" id="IPR045229">
    <property type="entry name" value="TPP_enz"/>
</dbReference>
<proteinExistence type="inferred from homology"/>
<dbReference type="InterPro" id="IPR000399">
    <property type="entry name" value="TPP-bd_CS"/>
</dbReference>
<dbReference type="Gene3D" id="3.40.50.970">
    <property type="match status" value="2"/>
</dbReference>
<dbReference type="PROSITE" id="PS00187">
    <property type="entry name" value="TPP_ENZYMES"/>
    <property type="match status" value="1"/>
</dbReference>
<dbReference type="EMBL" id="PXVD01000012">
    <property type="protein sequence ID" value="MDJ1371385.1"/>
    <property type="molecule type" value="Genomic_DNA"/>
</dbReference>
<accession>A0ABT7C8H1</accession>
<name>A0ABT7C8H1_9MICO</name>
<dbReference type="InterPro" id="IPR012001">
    <property type="entry name" value="Thiamin_PyroP_enz_TPP-bd_dom"/>
</dbReference>
<evidence type="ECO:0000256" key="1">
    <source>
        <dbReference type="ARBA" id="ARBA00001964"/>
    </source>
</evidence>
<evidence type="ECO:0000259" key="7">
    <source>
        <dbReference type="Pfam" id="PF02776"/>
    </source>
</evidence>
<dbReference type="Pfam" id="PF00205">
    <property type="entry name" value="TPP_enzyme_M"/>
    <property type="match status" value="1"/>
</dbReference>
<dbReference type="SUPFAM" id="SSF52518">
    <property type="entry name" value="Thiamin diphosphate-binding fold (THDP-binding)"/>
    <property type="match status" value="2"/>
</dbReference>